<dbReference type="EMBL" id="BDGG01000001">
    <property type="protein sequence ID" value="GAU88384.1"/>
    <property type="molecule type" value="Genomic_DNA"/>
</dbReference>
<keyword evidence="1" id="KW-0812">Transmembrane</keyword>
<dbReference type="OrthoDB" id="10514899at2759"/>
<keyword evidence="1" id="KW-0472">Membrane</keyword>
<sequence>MDEVLPLSFDSGSENWNKSVPTSTSLNVSTLDASSIYYTYTALGRRLLFRPMFRAAYKDAEDYYRQSYDPSVGIRVAVVLGGLMVFTIGIAVYNRYGLFRKRRKLNVSLGNSQEELEGVEWLQKMHLIRKANATPEYSPKHSDQDFPMSYNYMPMMAPPVQSSTPEPSMDFRVTPLPQDLSLGHSISVDVIPSDISGLTVYIPAAVLTRSNSY</sequence>
<evidence type="ECO:0000256" key="1">
    <source>
        <dbReference type="SAM" id="Phobius"/>
    </source>
</evidence>
<evidence type="ECO:0000313" key="3">
    <source>
        <dbReference type="Proteomes" id="UP000186922"/>
    </source>
</evidence>
<dbReference type="AlphaFoldDB" id="A0A1D1UF36"/>
<keyword evidence="1" id="KW-1133">Transmembrane helix</keyword>
<comment type="caution">
    <text evidence="2">The sequence shown here is derived from an EMBL/GenBank/DDBJ whole genome shotgun (WGS) entry which is preliminary data.</text>
</comment>
<evidence type="ECO:0000313" key="2">
    <source>
        <dbReference type="EMBL" id="GAU88384.1"/>
    </source>
</evidence>
<accession>A0A1D1UF36</accession>
<name>A0A1D1UF36_RAMVA</name>
<proteinExistence type="predicted"/>
<dbReference type="Proteomes" id="UP000186922">
    <property type="component" value="Unassembled WGS sequence"/>
</dbReference>
<keyword evidence="3" id="KW-1185">Reference proteome</keyword>
<organism evidence="2 3">
    <name type="scientific">Ramazzottius varieornatus</name>
    <name type="common">Water bear</name>
    <name type="synonym">Tardigrade</name>
    <dbReference type="NCBI Taxonomy" id="947166"/>
    <lineage>
        <taxon>Eukaryota</taxon>
        <taxon>Metazoa</taxon>
        <taxon>Ecdysozoa</taxon>
        <taxon>Tardigrada</taxon>
        <taxon>Eutardigrada</taxon>
        <taxon>Parachela</taxon>
        <taxon>Hypsibioidea</taxon>
        <taxon>Ramazzottiidae</taxon>
        <taxon>Ramazzottius</taxon>
    </lineage>
</organism>
<reference evidence="2 3" key="1">
    <citation type="journal article" date="2016" name="Nat. Commun.">
        <title>Extremotolerant tardigrade genome and improved radiotolerance of human cultured cells by tardigrade-unique protein.</title>
        <authorList>
            <person name="Hashimoto T."/>
            <person name="Horikawa D.D."/>
            <person name="Saito Y."/>
            <person name="Kuwahara H."/>
            <person name="Kozuka-Hata H."/>
            <person name="Shin-I T."/>
            <person name="Minakuchi Y."/>
            <person name="Ohishi K."/>
            <person name="Motoyama A."/>
            <person name="Aizu T."/>
            <person name="Enomoto A."/>
            <person name="Kondo K."/>
            <person name="Tanaka S."/>
            <person name="Hara Y."/>
            <person name="Koshikawa S."/>
            <person name="Sagara H."/>
            <person name="Miura T."/>
            <person name="Yokobori S."/>
            <person name="Miyagawa K."/>
            <person name="Suzuki Y."/>
            <person name="Kubo T."/>
            <person name="Oyama M."/>
            <person name="Kohara Y."/>
            <person name="Fujiyama A."/>
            <person name="Arakawa K."/>
            <person name="Katayama T."/>
            <person name="Toyoda A."/>
            <person name="Kunieda T."/>
        </authorList>
    </citation>
    <scope>NUCLEOTIDE SEQUENCE [LARGE SCALE GENOMIC DNA]</scope>
    <source>
        <strain evidence="2 3">YOKOZUNA-1</strain>
    </source>
</reference>
<protein>
    <submittedName>
        <fullName evidence="2">Uncharacterized protein</fullName>
    </submittedName>
</protein>
<feature type="transmembrane region" description="Helical" evidence="1">
    <location>
        <begin position="72"/>
        <end position="93"/>
    </location>
</feature>
<gene>
    <name evidence="2" type="primary">RvY_01093-1</name>
    <name evidence="2" type="synonym">RvY_01093.1</name>
    <name evidence="2" type="ORF">RvY_01093</name>
</gene>